<gene>
    <name evidence="3" type="ORF">Ciccas_006356</name>
</gene>
<keyword evidence="4" id="KW-1185">Reference proteome</keyword>
<evidence type="ECO:0000256" key="1">
    <source>
        <dbReference type="ARBA" id="ARBA00022448"/>
    </source>
</evidence>
<accession>A0ABD2Q6J0</accession>
<evidence type="ECO:0000313" key="4">
    <source>
        <dbReference type="Proteomes" id="UP001626550"/>
    </source>
</evidence>
<dbReference type="Pfam" id="PF12624">
    <property type="entry name" value="VPS13_N"/>
    <property type="match status" value="1"/>
</dbReference>
<protein>
    <recommendedName>
        <fullName evidence="2">Chorein N-terminal domain-containing protein</fullName>
    </recommendedName>
</protein>
<reference evidence="3 4" key="1">
    <citation type="submission" date="2024-11" db="EMBL/GenBank/DDBJ databases">
        <title>Adaptive evolution of stress response genes in parasites aligns with host niche diversity.</title>
        <authorList>
            <person name="Hahn C."/>
            <person name="Resl P."/>
        </authorList>
    </citation>
    <scope>NUCLEOTIDE SEQUENCE [LARGE SCALE GENOMIC DNA]</scope>
    <source>
        <strain evidence="3">EGGRZ-B1_66</strain>
        <tissue evidence="3">Body</tissue>
    </source>
</reference>
<dbReference type="InterPro" id="IPR026854">
    <property type="entry name" value="VPS13_N"/>
</dbReference>
<keyword evidence="1" id="KW-0813">Transport</keyword>
<dbReference type="PANTHER" id="PTHR12517">
    <property type="entry name" value="VACUOLAR PROTEIN SORTING-ASSOCIATED PROTEIN 13B"/>
    <property type="match status" value="1"/>
</dbReference>
<dbReference type="PANTHER" id="PTHR12517:SF0">
    <property type="entry name" value="INTERMEMBRANE LIPID TRANSFER PROTEIN VPS13B"/>
    <property type="match status" value="1"/>
</dbReference>
<dbReference type="Proteomes" id="UP001626550">
    <property type="component" value="Unassembled WGS sequence"/>
</dbReference>
<name>A0ABD2Q6J0_9PLAT</name>
<evidence type="ECO:0000259" key="2">
    <source>
        <dbReference type="Pfam" id="PF12624"/>
    </source>
</evidence>
<dbReference type="AlphaFoldDB" id="A0ABD2Q6J0"/>
<dbReference type="EMBL" id="JBJKFK010000848">
    <property type="protein sequence ID" value="KAL3315013.1"/>
    <property type="molecule type" value="Genomic_DNA"/>
</dbReference>
<evidence type="ECO:0000313" key="3">
    <source>
        <dbReference type="EMBL" id="KAL3315013.1"/>
    </source>
</evidence>
<feature type="domain" description="Chorein N-terminal" evidence="2">
    <location>
        <begin position="6"/>
        <end position="121"/>
    </location>
</feature>
<dbReference type="InterPro" id="IPR039782">
    <property type="entry name" value="VPS13B"/>
</dbReference>
<proteinExistence type="predicted"/>
<organism evidence="3 4">
    <name type="scientific">Cichlidogyrus casuarinus</name>
    <dbReference type="NCBI Taxonomy" id="1844966"/>
    <lineage>
        <taxon>Eukaryota</taxon>
        <taxon>Metazoa</taxon>
        <taxon>Spiralia</taxon>
        <taxon>Lophotrochozoa</taxon>
        <taxon>Platyhelminthes</taxon>
        <taxon>Monogenea</taxon>
        <taxon>Monopisthocotylea</taxon>
        <taxon>Dactylogyridea</taxon>
        <taxon>Ancyrocephalidae</taxon>
        <taxon>Cichlidogyrus</taxon>
    </lineage>
</organism>
<comment type="caution">
    <text evidence="3">The sequence shown here is derived from an EMBL/GenBank/DDBJ whole genome shotgun (WGS) entry which is preliminary data.</text>
</comment>
<sequence>MQAIQTYVSQLILGYLNDYIRLREDQLKISFWEGDAVLNRLELRYDILEHLIPLPIKFESGIVNELVIHIPWTKLGYEPICITFKNLECIFKLKSKDDSREPEAKPEREPLEELEKPETSKGNLYSAIHRWLSRTKIVIDNLILKFVQKDLVLSLNCLKTDCFSLSDEGQSTFMRGINYMLNRAVNFQDITICLDKTNENGKLDFYQQPLIYKAQVETLIKLIYTSTCSEKNEYELCWTIIDFHCNKVNLVLNDVQLDLIRRLVEIFSALGEETLNWEEVLDSPKLSDNSNCILKKGSKSENVEESGSWGSWAWSFVPSLPMPNLFNAAMEFNDLFKDDNDSDQEQEVFNDPKSPLLNLNGSSSHVDIFQLIFDDVHEPLGENLRNKLAASSALTPDEKSQTELFFRRRRKIQNYKKKVGQVGLCFLLGLKIDQMDIFFKVLLVILPNRSID</sequence>